<accession>A0A498QDU0</accession>
<dbReference type="AlphaFoldDB" id="A0A498QDU0"/>
<name>A0A498QDU0_9MYCO</name>
<sequence length="37" mass="4091">MQTNDIAAFRVPRQSTSSKPHIGECPVHSPIQTFVPI</sequence>
<dbReference type="EMBL" id="UPHP01000142">
    <property type="protein sequence ID" value="VBA43726.1"/>
    <property type="molecule type" value="Genomic_DNA"/>
</dbReference>
<evidence type="ECO:0000313" key="3">
    <source>
        <dbReference type="Proteomes" id="UP000273307"/>
    </source>
</evidence>
<keyword evidence="3" id="KW-1185">Reference proteome</keyword>
<reference evidence="2 3" key="1">
    <citation type="submission" date="2018-09" db="EMBL/GenBank/DDBJ databases">
        <authorList>
            <person name="Tagini F."/>
        </authorList>
    </citation>
    <scope>NUCLEOTIDE SEQUENCE [LARGE SCALE GENOMIC DNA]</scope>
    <source>
        <strain evidence="2 3">MK136</strain>
    </source>
</reference>
<evidence type="ECO:0000313" key="2">
    <source>
        <dbReference type="EMBL" id="VBA43726.1"/>
    </source>
</evidence>
<gene>
    <name evidence="2" type="ORF">LAUMK136_05242</name>
</gene>
<protein>
    <submittedName>
        <fullName evidence="2">Uncharacterized protein</fullName>
    </submittedName>
</protein>
<dbReference type="Proteomes" id="UP000273307">
    <property type="component" value="Unassembled WGS sequence"/>
</dbReference>
<evidence type="ECO:0000256" key="1">
    <source>
        <dbReference type="SAM" id="MobiDB-lite"/>
    </source>
</evidence>
<feature type="region of interest" description="Disordered" evidence="1">
    <location>
        <begin position="1"/>
        <end position="25"/>
    </location>
</feature>
<proteinExistence type="predicted"/>
<organism evidence="2 3">
    <name type="scientific">Mycobacterium attenuatum</name>
    <dbReference type="NCBI Taxonomy" id="2341086"/>
    <lineage>
        <taxon>Bacteria</taxon>
        <taxon>Bacillati</taxon>
        <taxon>Actinomycetota</taxon>
        <taxon>Actinomycetes</taxon>
        <taxon>Mycobacteriales</taxon>
        <taxon>Mycobacteriaceae</taxon>
        <taxon>Mycobacterium</taxon>
    </lineage>
</organism>